<organism evidence="3 4">
    <name type="scientific">Heligmosomoides polygyrus</name>
    <name type="common">Parasitic roundworm</name>
    <dbReference type="NCBI Taxonomy" id="6339"/>
    <lineage>
        <taxon>Eukaryota</taxon>
        <taxon>Metazoa</taxon>
        <taxon>Ecdysozoa</taxon>
        <taxon>Nematoda</taxon>
        <taxon>Chromadorea</taxon>
        <taxon>Rhabditida</taxon>
        <taxon>Rhabditina</taxon>
        <taxon>Rhabditomorpha</taxon>
        <taxon>Strongyloidea</taxon>
        <taxon>Heligmosomidae</taxon>
        <taxon>Heligmosomoides</taxon>
    </lineage>
</organism>
<name>A0A183FZ02_HELPZ</name>
<reference evidence="2 3" key="1">
    <citation type="submission" date="2018-11" db="EMBL/GenBank/DDBJ databases">
        <authorList>
            <consortium name="Pathogen Informatics"/>
        </authorList>
    </citation>
    <scope>NUCLEOTIDE SEQUENCE [LARGE SCALE GENOMIC DNA]</scope>
</reference>
<keyword evidence="3" id="KW-1185">Reference proteome</keyword>
<dbReference type="AlphaFoldDB" id="A0A183FZ02"/>
<gene>
    <name evidence="2" type="ORF">HPBE_LOCUS13931</name>
</gene>
<reference evidence="4" key="2">
    <citation type="submission" date="2019-09" db="UniProtKB">
        <authorList>
            <consortium name="WormBaseParasite"/>
        </authorList>
    </citation>
    <scope>IDENTIFICATION</scope>
</reference>
<dbReference type="EMBL" id="UZAH01028135">
    <property type="protein sequence ID" value="VDO97919.1"/>
    <property type="molecule type" value="Genomic_DNA"/>
</dbReference>
<evidence type="ECO:0000313" key="2">
    <source>
        <dbReference type="EMBL" id="VDO97919.1"/>
    </source>
</evidence>
<protein>
    <submittedName>
        <fullName evidence="4">WD_REPEATS_REGION domain-containing protein</fullName>
    </submittedName>
</protein>
<dbReference type="WBParaSite" id="HPBE_0001393001-mRNA-1">
    <property type="protein sequence ID" value="HPBE_0001393001-mRNA-1"/>
    <property type="gene ID" value="HPBE_0001393001"/>
</dbReference>
<dbReference type="OrthoDB" id="5859724at2759"/>
<evidence type="ECO:0000313" key="4">
    <source>
        <dbReference type="WBParaSite" id="HPBE_0001393001-mRNA-1"/>
    </source>
</evidence>
<evidence type="ECO:0000313" key="3">
    <source>
        <dbReference type="Proteomes" id="UP000050761"/>
    </source>
</evidence>
<sequence length="124" mass="13669">MGAGTDWIPRDVNRTPGRPLTRWSDFFVKPRTTDMTFFASLERAGSIGSFWHATETNGDVAGARSSHSMINATTGDGVKKLWEHNNVVVMMVLSRLLSKEAKGSSFATEVSPPPKQSMRKKLVT</sequence>
<accession>A0A183FZ02</accession>
<dbReference type="Proteomes" id="UP000050761">
    <property type="component" value="Unassembled WGS sequence"/>
</dbReference>
<proteinExistence type="predicted"/>
<feature type="region of interest" description="Disordered" evidence="1">
    <location>
        <begin position="102"/>
        <end position="124"/>
    </location>
</feature>
<evidence type="ECO:0000256" key="1">
    <source>
        <dbReference type="SAM" id="MobiDB-lite"/>
    </source>
</evidence>
<accession>A0A3P8A4C3</accession>